<dbReference type="EMBL" id="JBHRUJ010000008">
    <property type="protein sequence ID" value="MFC3210542.1"/>
    <property type="molecule type" value="Genomic_DNA"/>
</dbReference>
<gene>
    <name evidence="1" type="ORF">ACFOEJ_05640</name>
</gene>
<comment type="caution">
    <text evidence="1">The sequence shown here is derived from an EMBL/GenBank/DDBJ whole genome shotgun (WGS) entry which is preliminary data.</text>
</comment>
<accession>A0ABV7KM53</accession>
<dbReference type="Gene3D" id="3.40.50.300">
    <property type="entry name" value="P-loop containing nucleotide triphosphate hydrolases"/>
    <property type="match status" value="1"/>
</dbReference>
<dbReference type="Pfam" id="PF02283">
    <property type="entry name" value="CobU"/>
    <property type="match status" value="1"/>
</dbReference>
<dbReference type="GO" id="GO:0016779">
    <property type="term" value="F:nucleotidyltransferase activity"/>
    <property type="evidence" value="ECO:0007669"/>
    <property type="project" value="UniProtKB-KW"/>
</dbReference>
<dbReference type="InterPro" id="IPR027417">
    <property type="entry name" value="P-loop_NTPase"/>
</dbReference>
<protein>
    <submittedName>
        <fullName evidence="1">Bifunctional adenosylcobinamide kinase/adenosylcobinamide-phosphate guanylyltransferase</fullName>
    </submittedName>
</protein>
<keyword evidence="1" id="KW-0548">Nucleotidyltransferase</keyword>
<dbReference type="RefSeq" id="WP_101801442.1">
    <property type="nucleotide sequence ID" value="NZ_CANMQG010000008.1"/>
</dbReference>
<dbReference type="Proteomes" id="UP001595625">
    <property type="component" value="Unassembled WGS sequence"/>
</dbReference>
<dbReference type="InterPro" id="IPR003203">
    <property type="entry name" value="CobU/CobP"/>
</dbReference>
<dbReference type="GO" id="GO:0016301">
    <property type="term" value="F:kinase activity"/>
    <property type="evidence" value="ECO:0007669"/>
    <property type="project" value="UniProtKB-KW"/>
</dbReference>
<name>A0ABV7KM53_PLAOK</name>
<evidence type="ECO:0000313" key="1">
    <source>
        <dbReference type="EMBL" id="MFC3210542.1"/>
    </source>
</evidence>
<evidence type="ECO:0000313" key="2">
    <source>
        <dbReference type="Proteomes" id="UP001595625"/>
    </source>
</evidence>
<proteinExistence type="predicted"/>
<keyword evidence="1" id="KW-0808">Transferase</keyword>
<sequence>MQIIFGGAFNGKRQYVKENLTVGDYCWCEGTLPDTSAESAVIAGLEKWVEQQLLLKKSEVQIMQQINEICLRSTSSNYIWILTDMNRGIVPMDALERQMRDVIGRIYQFLFKEAKGVIRIWYGIPQTIKGADQDENLYENRG</sequence>
<dbReference type="SUPFAM" id="SSF52540">
    <property type="entry name" value="P-loop containing nucleoside triphosphate hydrolases"/>
    <property type="match status" value="1"/>
</dbReference>
<reference evidence="2" key="1">
    <citation type="journal article" date="2019" name="Int. J. Syst. Evol. Microbiol.">
        <title>The Global Catalogue of Microorganisms (GCM) 10K type strain sequencing project: providing services to taxonomists for standard genome sequencing and annotation.</title>
        <authorList>
            <consortium name="The Broad Institute Genomics Platform"/>
            <consortium name="The Broad Institute Genome Sequencing Center for Infectious Disease"/>
            <person name="Wu L."/>
            <person name="Ma J."/>
        </authorList>
    </citation>
    <scope>NUCLEOTIDE SEQUENCE [LARGE SCALE GENOMIC DNA]</scope>
    <source>
        <strain evidence="2">CCM 320</strain>
    </source>
</reference>
<keyword evidence="1" id="KW-0418">Kinase</keyword>
<organism evidence="1 2">
    <name type="scientific">Planomicrobium okeanokoites</name>
    <name type="common">Planococcus okeanokoites</name>
    <name type="synonym">Flavobacterium okeanokoites</name>
    <dbReference type="NCBI Taxonomy" id="244"/>
    <lineage>
        <taxon>Bacteria</taxon>
        <taxon>Bacillati</taxon>
        <taxon>Bacillota</taxon>
        <taxon>Bacilli</taxon>
        <taxon>Bacillales</taxon>
        <taxon>Caryophanaceae</taxon>
        <taxon>Planomicrobium</taxon>
    </lineage>
</organism>
<keyword evidence="2" id="KW-1185">Reference proteome</keyword>